<sequence length="78" mass="8703">MFVSSTQAANLMGVSPRRIRQLLSEGRIEGALKIGKFWIIPLVEGMPQVRKGTRGPQASWRSTSRSQSQKTVDFPDDD</sequence>
<evidence type="ECO:0000259" key="2">
    <source>
        <dbReference type="Pfam" id="PF12728"/>
    </source>
</evidence>
<organism evidence="3">
    <name type="scientific">Symploca sp. SIO1C4</name>
    <dbReference type="NCBI Taxonomy" id="2607765"/>
    <lineage>
        <taxon>Bacteria</taxon>
        <taxon>Bacillati</taxon>
        <taxon>Cyanobacteriota</taxon>
        <taxon>Cyanophyceae</taxon>
        <taxon>Coleofasciculales</taxon>
        <taxon>Coleofasciculaceae</taxon>
        <taxon>Symploca</taxon>
    </lineage>
</organism>
<proteinExistence type="predicted"/>
<reference evidence="3" key="1">
    <citation type="submission" date="2019-11" db="EMBL/GenBank/DDBJ databases">
        <title>Genomic insights into an expanded diversity of filamentous marine cyanobacteria reveals the extraordinary biosynthetic potential of Moorea and Okeania.</title>
        <authorList>
            <person name="Ferreira Leao T."/>
            <person name="Wang M."/>
            <person name="Moss N."/>
            <person name="Da Silva R."/>
            <person name="Sanders J."/>
            <person name="Nurk S."/>
            <person name="Gurevich A."/>
            <person name="Humphrey G."/>
            <person name="Reher R."/>
            <person name="Zhu Q."/>
            <person name="Belda-Ferre P."/>
            <person name="Glukhov E."/>
            <person name="Rex R."/>
            <person name="Dorrestein P.C."/>
            <person name="Knight R."/>
            <person name="Pevzner P."/>
            <person name="Gerwick W.H."/>
            <person name="Gerwick L."/>
        </authorList>
    </citation>
    <scope>NUCLEOTIDE SEQUENCE</scope>
    <source>
        <strain evidence="3">SIO1C4</strain>
    </source>
</reference>
<feature type="region of interest" description="Disordered" evidence="1">
    <location>
        <begin position="49"/>
        <end position="78"/>
    </location>
</feature>
<feature type="domain" description="Helix-turn-helix" evidence="2">
    <location>
        <begin position="4"/>
        <end position="42"/>
    </location>
</feature>
<dbReference type="Pfam" id="PF12728">
    <property type="entry name" value="HTH_17"/>
    <property type="match status" value="1"/>
</dbReference>
<evidence type="ECO:0000313" key="3">
    <source>
        <dbReference type="EMBL" id="NER31832.1"/>
    </source>
</evidence>
<comment type="caution">
    <text evidence="3">The sequence shown here is derived from an EMBL/GenBank/DDBJ whole genome shotgun (WGS) entry which is preliminary data.</text>
</comment>
<name>A0A6B3NNB4_9CYAN</name>
<feature type="compositionally biased region" description="Polar residues" evidence="1">
    <location>
        <begin position="59"/>
        <end position="71"/>
    </location>
</feature>
<dbReference type="EMBL" id="JAAHFQ010000951">
    <property type="protein sequence ID" value="NER31832.1"/>
    <property type="molecule type" value="Genomic_DNA"/>
</dbReference>
<evidence type="ECO:0000256" key="1">
    <source>
        <dbReference type="SAM" id="MobiDB-lite"/>
    </source>
</evidence>
<gene>
    <name evidence="3" type="ORF">F6J89_30545</name>
</gene>
<protein>
    <submittedName>
        <fullName evidence="3">Helix-turn-helix domain-containing protein</fullName>
    </submittedName>
</protein>
<accession>A0A6B3NNB4</accession>
<dbReference type="InterPro" id="IPR041657">
    <property type="entry name" value="HTH_17"/>
</dbReference>
<dbReference type="AlphaFoldDB" id="A0A6B3NNB4"/>